<reference evidence="1 2" key="1">
    <citation type="journal article" date="2016" name="Nat. Commun.">
        <title>Thousands of microbial genomes shed light on interconnected biogeochemical processes in an aquifer system.</title>
        <authorList>
            <person name="Anantharaman K."/>
            <person name="Brown C.T."/>
            <person name="Hug L.A."/>
            <person name="Sharon I."/>
            <person name="Castelle C.J."/>
            <person name="Probst A.J."/>
            <person name="Thomas B.C."/>
            <person name="Singh A."/>
            <person name="Wilkins M.J."/>
            <person name="Karaoz U."/>
            <person name="Brodie E.L."/>
            <person name="Williams K.H."/>
            <person name="Hubbard S.S."/>
            <person name="Banfield J.F."/>
        </authorList>
    </citation>
    <scope>NUCLEOTIDE SEQUENCE [LARGE SCALE GENOMIC DNA]</scope>
</reference>
<name>A0A1F5MGJ9_9BACT</name>
<dbReference type="Proteomes" id="UP000178859">
    <property type="component" value="Unassembled WGS sequence"/>
</dbReference>
<gene>
    <name evidence="1" type="ORF">A3I48_02310</name>
</gene>
<dbReference type="EMBL" id="MFDT01000059">
    <property type="protein sequence ID" value="OGE64484.1"/>
    <property type="molecule type" value="Genomic_DNA"/>
</dbReference>
<organism evidence="1 2">
    <name type="scientific">Candidatus Daviesbacteria bacterium RIFCSPLOWO2_02_FULL_36_7</name>
    <dbReference type="NCBI Taxonomy" id="1797792"/>
    <lineage>
        <taxon>Bacteria</taxon>
        <taxon>Candidatus Daviesiibacteriota</taxon>
    </lineage>
</organism>
<protein>
    <submittedName>
        <fullName evidence="1">Uncharacterized protein</fullName>
    </submittedName>
</protein>
<proteinExistence type="predicted"/>
<evidence type="ECO:0000313" key="1">
    <source>
        <dbReference type="EMBL" id="OGE64484.1"/>
    </source>
</evidence>
<evidence type="ECO:0000313" key="2">
    <source>
        <dbReference type="Proteomes" id="UP000178859"/>
    </source>
</evidence>
<dbReference type="AlphaFoldDB" id="A0A1F5MGJ9"/>
<sequence>MIASKVLRGTLFHCYIFDSWIGDSEGVLDKLREYGDKLTGEISELENARYKYPVNSKKDLALFKKKENLLKEKFSITPFNIKEEVDLYLSLIIFDLSRFKKDSIAKISQSLTLSEEMVEMLQNMMKYGEDVMIWEAG</sequence>
<comment type="caution">
    <text evidence="1">The sequence shown here is derived from an EMBL/GenBank/DDBJ whole genome shotgun (WGS) entry which is preliminary data.</text>
</comment>
<accession>A0A1F5MGJ9</accession>